<sequence>MMRTIFKGIAVAVILTLPVLTGCAAQEQAPGLTQVNRMSTMDGGLDPAYGPPSPVMQDVYDRSIPAEVYSGE</sequence>
<dbReference type="PROSITE" id="PS51257">
    <property type="entry name" value="PROKAR_LIPOPROTEIN"/>
    <property type="match status" value="1"/>
</dbReference>
<feature type="signal peptide" evidence="1">
    <location>
        <begin position="1"/>
        <end position="24"/>
    </location>
</feature>
<evidence type="ECO:0000313" key="3">
    <source>
        <dbReference type="Proteomes" id="UP000637643"/>
    </source>
</evidence>
<dbReference type="EMBL" id="BMKR01000012">
    <property type="protein sequence ID" value="GGF85568.1"/>
    <property type="molecule type" value="Genomic_DNA"/>
</dbReference>
<reference evidence="2" key="2">
    <citation type="submission" date="2020-09" db="EMBL/GenBank/DDBJ databases">
        <authorList>
            <person name="Sun Q."/>
            <person name="Zhou Y."/>
        </authorList>
    </citation>
    <scope>NUCLEOTIDE SEQUENCE</scope>
    <source>
        <strain evidence="2">CGMCC 1.16134</strain>
    </source>
</reference>
<evidence type="ECO:0000313" key="2">
    <source>
        <dbReference type="EMBL" id="GGF85568.1"/>
    </source>
</evidence>
<evidence type="ECO:0000256" key="1">
    <source>
        <dbReference type="SAM" id="SignalP"/>
    </source>
</evidence>
<organism evidence="2 3">
    <name type="scientific">Paenibacillus albidus</name>
    <dbReference type="NCBI Taxonomy" id="2041023"/>
    <lineage>
        <taxon>Bacteria</taxon>
        <taxon>Bacillati</taxon>
        <taxon>Bacillota</taxon>
        <taxon>Bacilli</taxon>
        <taxon>Bacillales</taxon>
        <taxon>Paenibacillaceae</taxon>
        <taxon>Paenibacillus</taxon>
    </lineage>
</organism>
<dbReference type="Proteomes" id="UP000637643">
    <property type="component" value="Unassembled WGS sequence"/>
</dbReference>
<keyword evidence="3" id="KW-1185">Reference proteome</keyword>
<gene>
    <name evidence="2" type="ORF">GCM10010912_33600</name>
</gene>
<feature type="chain" id="PRO_5037985262" evidence="1">
    <location>
        <begin position="25"/>
        <end position="72"/>
    </location>
</feature>
<proteinExistence type="predicted"/>
<comment type="caution">
    <text evidence="2">The sequence shown here is derived from an EMBL/GenBank/DDBJ whole genome shotgun (WGS) entry which is preliminary data.</text>
</comment>
<dbReference type="RefSeq" id="WP_189026785.1">
    <property type="nucleotide sequence ID" value="NZ_BMKR01000012.1"/>
</dbReference>
<name>A0A917FJ66_9BACL</name>
<keyword evidence="1" id="KW-0732">Signal</keyword>
<reference evidence="2" key="1">
    <citation type="journal article" date="2014" name="Int. J. Syst. Evol. Microbiol.">
        <title>Complete genome sequence of Corynebacterium casei LMG S-19264T (=DSM 44701T), isolated from a smear-ripened cheese.</title>
        <authorList>
            <consortium name="US DOE Joint Genome Institute (JGI-PGF)"/>
            <person name="Walter F."/>
            <person name="Albersmeier A."/>
            <person name="Kalinowski J."/>
            <person name="Ruckert C."/>
        </authorList>
    </citation>
    <scope>NUCLEOTIDE SEQUENCE</scope>
    <source>
        <strain evidence="2">CGMCC 1.16134</strain>
    </source>
</reference>
<protein>
    <submittedName>
        <fullName evidence="2">Uncharacterized protein</fullName>
    </submittedName>
</protein>
<accession>A0A917FJ66</accession>
<dbReference type="AlphaFoldDB" id="A0A917FJ66"/>